<name>A0A6F9EGY2_9BACL</name>
<sequence>MCCRPCSKGSAARSSRPWPAASRWLPAGWGASQRGEGLAVVRLVPSGDPYTVAAAVDGMARERLETPDLDAVARLCSLERMVARTEDVYAEILVKMAP</sequence>
<evidence type="ECO:0000313" key="2">
    <source>
        <dbReference type="Proteomes" id="UP000502196"/>
    </source>
</evidence>
<reference evidence="1 2" key="1">
    <citation type="submission" date="2020-04" db="EMBL/GenBank/DDBJ databases">
        <authorList>
            <person name="Hogendoorn C."/>
        </authorList>
    </citation>
    <scope>NUCLEOTIDE SEQUENCE [LARGE SCALE GENOMIC DNA]</scope>
    <source>
        <strain evidence="1">COOX1</strain>
    </source>
</reference>
<dbReference type="AlphaFoldDB" id="A0A6F9EGY2"/>
<dbReference type="EMBL" id="LR792683">
    <property type="protein sequence ID" value="CAB3396196.1"/>
    <property type="molecule type" value="Genomic_DNA"/>
</dbReference>
<protein>
    <submittedName>
        <fullName evidence="1">Uncharacterized protein</fullName>
    </submittedName>
</protein>
<gene>
    <name evidence="1" type="ORF">COOX1_3442</name>
</gene>
<organism evidence="1 2">
    <name type="scientific">Kyrpidia spormannii</name>
    <dbReference type="NCBI Taxonomy" id="2055160"/>
    <lineage>
        <taxon>Bacteria</taxon>
        <taxon>Bacillati</taxon>
        <taxon>Bacillota</taxon>
        <taxon>Bacilli</taxon>
        <taxon>Bacillales</taxon>
        <taxon>Alicyclobacillaceae</taxon>
        <taxon>Kyrpidia</taxon>
    </lineage>
</organism>
<proteinExistence type="predicted"/>
<dbReference type="Proteomes" id="UP000502196">
    <property type="component" value="Chromosome"/>
</dbReference>
<evidence type="ECO:0000313" key="1">
    <source>
        <dbReference type="EMBL" id="CAB3396196.1"/>
    </source>
</evidence>
<accession>A0A6F9EGY2</accession>